<evidence type="ECO:0000256" key="5">
    <source>
        <dbReference type="ARBA" id="ARBA00023136"/>
    </source>
</evidence>
<evidence type="ECO:0000256" key="2">
    <source>
        <dbReference type="ARBA" id="ARBA00010323"/>
    </source>
</evidence>
<dbReference type="Pfam" id="PF03062">
    <property type="entry name" value="MBOAT"/>
    <property type="match status" value="1"/>
</dbReference>
<protein>
    <recommendedName>
        <fullName evidence="9">MBOAT family protein</fullName>
    </recommendedName>
</protein>
<proteinExistence type="inferred from homology"/>
<evidence type="ECO:0008006" key="9">
    <source>
        <dbReference type="Google" id="ProtNLM"/>
    </source>
</evidence>
<feature type="transmembrane region" description="Helical" evidence="6">
    <location>
        <begin position="284"/>
        <end position="306"/>
    </location>
</feature>
<feature type="transmembrane region" description="Helical" evidence="6">
    <location>
        <begin position="349"/>
        <end position="369"/>
    </location>
</feature>
<evidence type="ECO:0000256" key="6">
    <source>
        <dbReference type="SAM" id="Phobius"/>
    </source>
</evidence>
<dbReference type="PANTHER" id="PTHR13285:SF18">
    <property type="entry name" value="PROTEIN-CYSTEINE N-PALMITOYLTRANSFERASE RASP"/>
    <property type="match status" value="1"/>
</dbReference>
<keyword evidence="4 6" id="KW-1133">Transmembrane helix</keyword>
<feature type="transmembrane region" description="Helical" evidence="6">
    <location>
        <begin position="44"/>
        <end position="63"/>
    </location>
</feature>
<reference evidence="8" key="2">
    <citation type="submission" date="2009-11" db="EMBL/GenBank/DDBJ databases">
        <title>The Genome Sequence of Allomyces macrogynus strain ATCC 38327.</title>
        <authorList>
            <consortium name="The Broad Institute Genome Sequencing Platform"/>
            <person name="Russ C."/>
            <person name="Cuomo C."/>
            <person name="Shea T."/>
            <person name="Young S.K."/>
            <person name="Zeng Q."/>
            <person name="Koehrsen M."/>
            <person name="Haas B."/>
            <person name="Borodovsky M."/>
            <person name="Guigo R."/>
            <person name="Alvarado L."/>
            <person name="Berlin A."/>
            <person name="Borenstein D."/>
            <person name="Chen Z."/>
            <person name="Engels R."/>
            <person name="Freedman E."/>
            <person name="Gellesch M."/>
            <person name="Goldberg J."/>
            <person name="Griggs A."/>
            <person name="Gujja S."/>
            <person name="Heiman D."/>
            <person name="Hepburn T."/>
            <person name="Howarth C."/>
            <person name="Jen D."/>
            <person name="Larson L."/>
            <person name="Lewis B."/>
            <person name="Mehta T."/>
            <person name="Park D."/>
            <person name="Pearson M."/>
            <person name="Roberts A."/>
            <person name="Saif S."/>
            <person name="Shenoy N."/>
            <person name="Sisk P."/>
            <person name="Stolte C."/>
            <person name="Sykes S."/>
            <person name="Walk T."/>
            <person name="White J."/>
            <person name="Yandava C."/>
            <person name="Burger G."/>
            <person name="Gray M.W."/>
            <person name="Holland P.W.H."/>
            <person name="King N."/>
            <person name="Lang F.B.F."/>
            <person name="Roger A.J."/>
            <person name="Ruiz-Trillo I."/>
            <person name="Lander E."/>
            <person name="Nusbaum C."/>
        </authorList>
    </citation>
    <scope>NUCLEOTIDE SEQUENCE [LARGE SCALE GENOMIC DNA]</scope>
    <source>
        <strain evidence="8">ATCC 38327</strain>
    </source>
</reference>
<dbReference type="OMA" id="GWHRSYN"/>
<dbReference type="InterPro" id="IPR051085">
    <property type="entry name" value="MB_O-acyltransferase"/>
</dbReference>
<reference evidence="7 8" key="1">
    <citation type="submission" date="2009-11" db="EMBL/GenBank/DDBJ databases">
        <title>Annotation of Allomyces macrogynus ATCC 38327.</title>
        <authorList>
            <consortium name="The Broad Institute Genome Sequencing Platform"/>
            <person name="Russ C."/>
            <person name="Cuomo C."/>
            <person name="Burger G."/>
            <person name="Gray M.W."/>
            <person name="Holland P.W.H."/>
            <person name="King N."/>
            <person name="Lang F.B.F."/>
            <person name="Roger A.J."/>
            <person name="Ruiz-Trillo I."/>
            <person name="Young S.K."/>
            <person name="Zeng Q."/>
            <person name="Gargeya S."/>
            <person name="Fitzgerald M."/>
            <person name="Haas B."/>
            <person name="Abouelleil A."/>
            <person name="Alvarado L."/>
            <person name="Arachchi H.M."/>
            <person name="Berlin A."/>
            <person name="Chapman S.B."/>
            <person name="Gearin G."/>
            <person name="Goldberg J."/>
            <person name="Griggs A."/>
            <person name="Gujja S."/>
            <person name="Hansen M."/>
            <person name="Heiman D."/>
            <person name="Howarth C."/>
            <person name="Larimer J."/>
            <person name="Lui A."/>
            <person name="MacDonald P.J.P."/>
            <person name="McCowen C."/>
            <person name="Montmayeur A."/>
            <person name="Murphy C."/>
            <person name="Neiman D."/>
            <person name="Pearson M."/>
            <person name="Priest M."/>
            <person name="Roberts A."/>
            <person name="Saif S."/>
            <person name="Shea T."/>
            <person name="Sisk P."/>
            <person name="Stolte C."/>
            <person name="Sykes S."/>
            <person name="Wortman J."/>
            <person name="Nusbaum C."/>
            <person name="Birren B."/>
        </authorList>
    </citation>
    <scope>NUCLEOTIDE SEQUENCE [LARGE SCALE GENOMIC DNA]</scope>
    <source>
        <strain evidence="7 8">ATCC 38327</strain>
    </source>
</reference>
<evidence type="ECO:0000256" key="4">
    <source>
        <dbReference type="ARBA" id="ARBA00022989"/>
    </source>
</evidence>
<dbReference type="InterPro" id="IPR004299">
    <property type="entry name" value="MBOAT_fam"/>
</dbReference>
<dbReference type="STRING" id="578462.A0A0L0SQ03"/>
<keyword evidence="8" id="KW-1185">Reference proteome</keyword>
<evidence type="ECO:0000256" key="1">
    <source>
        <dbReference type="ARBA" id="ARBA00004141"/>
    </source>
</evidence>
<dbReference type="VEuPathDB" id="FungiDB:AMAG_09977"/>
<feature type="transmembrane region" description="Helical" evidence="6">
    <location>
        <begin position="133"/>
        <end position="153"/>
    </location>
</feature>
<dbReference type="GO" id="GO:0016020">
    <property type="term" value="C:membrane"/>
    <property type="evidence" value="ECO:0007669"/>
    <property type="project" value="UniProtKB-SubCell"/>
</dbReference>
<dbReference type="EMBL" id="GG745345">
    <property type="protein sequence ID" value="KNE64623.1"/>
    <property type="molecule type" value="Genomic_DNA"/>
</dbReference>
<comment type="similarity">
    <text evidence="2">Belongs to the membrane-bound acyltransferase family.</text>
</comment>
<evidence type="ECO:0000313" key="7">
    <source>
        <dbReference type="EMBL" id="KNE64623.1"/>
    </source>
</evidence>
<feature type="transmembrane region" description="Helical" evidence="6">
    <location>
        <begin position="446"/>
        <end position="465"/>
    </location>
</feature>
<feature type="transmembrane region" description="Helical" evidence="6">
    <location>
        <begin position="104"/>
        <end position="121"/>
    </location>
</feature>
<dbReference type="OrthoDB" id="420606at2759"/>
<dbReference type="GO" id="GO:0006506">
    <property type="term" value="P:GPI anchor biosynthetic process"/>
    <property type="evidence" value="ECO:0007669"/>
    <property type="project" value="TreeGrafter"/>
</dbReference>
<dbReference type="GO" id="GO:0008374">
    <property type="term" value="F:O-acyltransferase activity"/>
    <property type="evidence" value="ECO:0007669"/>
    <property type="project" value="TreeGrafter"/>
</dbReference>
<keyword evidence="3 6" id="KW-0812">Transmembrane</keyword>
<feature type="transmembrane region" description="Helical" evidence="6">
    <location>
        <begin position="477"/>
        <end position="501"/>
    </location>
</feature>
<dbReference type="eggNOG" id="KOG3860">
    <property type="taxonomic scope" value="Eukaryota"/>
</dbReference>
<keyword evidence="5 6" id="KW-0472">Membrane</keyword>
<gene>
    <name evidence="7" type="ORF">AMAG_09977</name>
</gene>
<evidence type="ECO:0000313" key="8">
    <source>
        <dbReference type="Proteomes" id="UP000054350"/>
    </source>
</evidence>
<sequence>MASSHNYALVVDDGSVADDRSTNIVDESANLIGLDPPRWRTWEFGLYYLAVGATVWTFFARMWDMSQETYPDYEQYRQYLKPGWMLGRLLDTSDMQYMGFRQNLGILTAVMAAHVPLSWWVRRAAPTRPEAEFLYSLIFSLVFLAVAHGYHLVKIVAVLLLNFALTRVMRSTRIAPVVTWAWSVGMLLTVAWTGGFRQLNVSGGYGGLMRWEITFNFCVLRMISYNMDYYWSLTDSSARLLQNHGTCRGHPDAPTHTLDPPPYCCPKLRASMPRPRDEYRLVPFLAYMLYIPLYFAGPIVSFNAWMAQRVRRPAHLTRSFVANDAAHVLHAGDHARARMARARPADMAVIGYLSLKFIWLKLMVIWRFFRFWSLADGIDPPENMKRCMSNNYSAVAFWRDWHASFNLWNIRYLYVPLGGAKTRWLNLWVIFTFVAVWHDLELNLLAWGWLIVLFMVPELVATVVFRPYSRRWWFRHVSALGAVLNIAGMITANLVGFAVGVDGMRHLWEGLFDPPADGALTVLAAGRVPVCIGADHV</sequence>
<dbReference type="Proteomes" id="UP000054350">
    <property type="component" value="Unassembled WGS sequence"/>
</dbReference>
<evidence type="ECO:0000256" key="3">
    <source>
        <dbReference type="ARBA" id="ARBA00022692"/>
    </source>
</evidence>
<name>A0A0L0SQ03_ALLM3</name>
<dbReference type="PANTHER" id="PTHR13285">
    <property type="entry name" value="ACYLTRANSFERASE"/>
    <property type="match status" value="1"/>
</dbReference>
<feature type="transmembrane region" description="Helical" evidence="6">
    <location>
        <begin position="174"/>
        <end position="193"/>
    </location>
</feature>
<organism evidence="7 8">
    <name type="scientific">Allomyces macrogynus (strain ATCC 38327)</name>
    <name type="common">Allomyces javanicus var. macrogynus</name>
    <dbReference type="NCBI Taxonomy" id="578462"/>
    <lineage>
        <taxon>Eukaryota</taxon>
        <taxon>Fungi</taxon>
        <taxon>Fungi incertae sedis</taxon>
        <taxon>Blastocladiomycota</taxon>
        <taxon>Blastocladiomycetes</taxon>
        <taxon>Blastocladiales</taxon>
        <taxon>Blastocladiaceae</taxon>
        <taxon>Allomyces</taxon>
    </lineage>
</organism>
<comment type="subcellular location">
    <subcellularLocation>
        <location evidence="1">Membrane</location>
        <topology evidence="1">Multi-pass membrane protein</topology>
    </subcellularLocation>
</comment>
<accession>A0A0L0SQ03</accession>
<dbReference type="AlphaFoldDB" id="A0A0L0SQ03"/>
<dbReference type="GO" id="GO:0005783">
    <property type="term" value="C:endoplasmic reticulum"/>
    <property type="evidence" value="ECO:0007669"/>
    <property type="project" value="TreeGrafter"/>
</dbReference>